<organism evidence="1 2">
    <name type="scientific">Eikenella halliae</name>
    <dbReference type="NCBI Taxonomy" id="1795832"/>
    <lineage>
        <taxon>Bacteria</taxon>
        <taxon>Pseudomonadati</taxon>
        <taxon>Pseudomonadota</taxon>
        <taxon>Betaproteobacteria</taxon>
        <taxon>Neisseriales</taxon>
        <taxon>Neisseriaceae</taxon>
        <taxon>Eikenella</taxon>
    </lineage>
</organism>
<comment type="caution">
    <text evidence="1">The sequence shown here is derived from an EMBL/GenBank/DDBJ whole genome shotgun (WGS) entry which is preliminary data.</text>
</comment>
<dbReference type="RefSeq" id="WP_064089449.1">
    <property type="nucleotide sequence ID" value="NZ_LXSQ01000012.1"/>
</dbReference>
<accession>A0A1B6VZK7</accession>
<dbReference type="AlphaFoldDB" id="A0A1B6VZK7"/>
<evidence type="ECO:0000313" key="2">
    <source>
        <dbReference type="Proteomes" id="UP000077726"/>
    </source>
</evidence>
<dbReference type="Proteomes" id="UP000077726">
    <property type="component" value="Unassembled WGS sequence"/>
</dbReference>
<reference evidence="2" key="1">
    <citation type="submission" date="2016-05" db="EMBL/GenBank/DDBJ databases">
        <title>Draft genome of Corynebacterium afermentans subsp. afermentans LCDC 88199T.</title>
        <authorList>
            <person name="Bernier A.-M."/>
            <person name="Bernard K."/>
        </authorList>
    </citation>
    <scope>NUCLEOTIDE SEQUENCE [LARGE SCALE GENOMIC DNA]</scope>
    <source>
        <strain evidence="2">NML130454</strain>
    </source>
</reference>
<gene>
    <name evidence="1" type="ORF">A7Q00_04605</name>
</gene>
<dbReference type="EMBL" id="LXSQ01000012">
    <property type="protein sequence ID" value="OAM43701.1"/>
    <property type="molecule type" value="Genomic_DNA"/>
</dbReference>
<proteinExistence type="predicted"/>
<keyword evidence="2" id="KW-1185">Reference proteome</keyword>
<evidence type="ECO:0000313" key="1">
    <source>
        <dbReference type="EMBL" id="OAM43701.1"/>
    </source>
</evidence>
<name>A0A1B6VZK7_9NEIS</name>
<sequence>MFTKNDLIELVQQFPFDETQFSFPEGWDFSGITQCLKYSSYGFYCPNEQYIRITRADKHIQQQFPGRYPNKNLLFWINSETYEGFFMPMKELYQDHLINALFEPLNVQAWEKLVADWCSDLKSPPTLPLNPTDTFIRGILLHDFRTDLCISAVAEYQNELIHFLWETSA</sequence>
<protein>
    <submittedName>
        <fullName evidence="1">Uncharacterized protein</fullName>
    </submittedName>
</protein>